<dbReference type="Pfam" id="PF14065">
    <property type="entry name" value="Pvc16_N"/>
    <property type="match status" value="1"/>
</dbReference>
<accession>A0ABM8NTQ3</accession>
<evidence type="ECO:0000313" key="3">
    <source>
        <dbReference type="EMBL" id="CAD6543022.1"/>
    </source>
</evidence>
<name>A0ABM8NTQ3_9BURK</name>
<evidence type="ECO:0000259" key="2">
    <source>
        <dbReference type="Pfam" id="PF14065"/>
    </source>
</evidence>
<reference evidence="3 4" key="1">
    <citation type="submission" date="2020-10" db="EMBL/GenBank/DDBJ databases">
        <authorList>
            <person name="Peeters C."/>
        </authorList>
    </citation>
    <scope>NUCLEOTIDE SEQUENCE [LARGE SCALE GENOMIC DNA]</scope>
    <source>
        <strain evidence="3 4">LMG 27952</strain>
    </source>
</reference>
<comment type="caution">
    <text evidence="3">The sequence shown here is derived from an EMBL/GenBank/DDBJ whole genome shotgun (WGS) entry which is preliminary data.</text>
</comment>
<dbReference type="InterPro" id="IPR013783">
    <property type="entry name" value="Ig-like_fold"/>
</dbReference>
<evidence type="ECO:0000259" key="1">
    <source>
        <dbReference type="Pfam" id="PF01833"/>
    </source>
</evidence>
<dbReference type="RefSeq" id="WP_201697609.1">
    <property type="nucleotide sequence ID" value="NZ_CAJHCQ010000010.1"/>
</dbReference>
<dbReference type="EMBL" id="CAJHCQ010000010">
    <property type="protein sequence ID" value="CAD6543022.1"/>
    <property type="molecule type" value="Genomic_DNA"/>
</dbReference>
<gene>
    <name evidence="3" type="ORF">LMG27952_03975</name>
</gene>
<dbReference type="Gene3D" id="2.60.40.10">
    <property type="entry name" value="Immunoglobulins"/>
    <property type="match status" value="1"/>
</dbReference>
<dbReference type="InterPro" id="IPR025351">
    <property type="entry name" value="Pvc16_N"/>
</dbReference>
<dbReference type="Proteomes" id="UP000656319">
    <property type="component" value="Unassembled WGS sequence"/>
</dbReference>
<dbReference type="InterPro" id="IPR014756">
    <property type="entry name" value="Ig_E-set"/>
</dbReference>
<sequence>MSTALAVAAVTQALKNLLTDGVLDDEVAAQVGDVSVTALPPDRVPVDGADARSQLNLFLYQVIENAAWRNMGYPAFSSDGNRISNPPLALDLHYLLMAYGAQELHSEILLGYGMQVLHDTPQLSRDGLRAALTGVTPPDPNALPPQLRAIATSGLADQFELVKLTPEVLSTEEISRLWTAFGAKYRTSAAYVASCVLIQQTSQVAAAKPVAQANLKVQTFLNPSIDDIEPQVAAAGDTLTLTGSQLWQPGVTTVQIGAVNANALAGATGTQVQVSVPDTVPAGVQPVYLIQSVDFGAQGGGTHSGFESNSVAFMLIPRFDPLPLTIGRGNPLTLTVTPPVGFDQDVSVLFGEVAAAVAPRTKPAVPPYTTATISVAVPTDLTPGATLVRLSVDGAQSAVDLSGGAPGQPSIEVT</sequence>
<organism evidence="3 4">
    <name type="scientific">Paraburkholderia hiiakae</name>
    <dbReference type="NCBI Taxonomy" id="1081782"/>
    <lineage>
        <taxon>Bacteria</taxon>
        <taxon>Pseudomonadati</taxon>
        <taxon>Pseudomonadota</taxon>
        <taxon>Betaproteobacteria</taxon>
        <taxon>Burkholderiales</taxon>
        <taxon>Burkholderiaceae</taxon>
        <taxon>Paraburkholderia</taxon>
    </lineage>
</organism>
<feature type="domain" description="Pvc16 N-terminal" evidence="2">
    <location>
        <begin position="9"/>
        <end position="211"/>
    </location>
</feature>
<dbReference type="Pfam" id="PF01833">
    <property type="entry name" value="TIG"/>
    <property type="match status" value="1"/>
</dbReference>
<dbReference type="InterPro" id="IPR002909">
    <property type="entry name" value="IPT_dom"/>
</dbReference>
<keyword evidence="4" id="KW-1185">Reference proteome</keyword>
<protein>
    <recommendedName>
        <fullName evidence="5">DUF4255 domain-containing protein</fullName>
    </recommendedName>
</protein>
<feature type="domain" description="IPT/TIG" evidence="1">
    <location>
        <begin position="223"/>
        <end position="292"/>
    </location>
</feature>
<evidence type="ECO:0008006" key="5">
    <source>
        <dbReference type="Google" id="ProtNLM"/>
    </source>
</evidence>
<dbReference type="SUPFAM" id="SSF81296">
    <property type="entry name" value="E set domains"/>
    <property type="match status" value="1"/>
</dbReference>
<proteinExistence type="predicted"/>
<evidence type="ECO:0000313" key="4">
    <source>
        <dbReference type="Proteomes" id="UP000656319"/>
    </source>
</evidence>